<keyword evidence="1" id="KW-0175">Coiled coil</keyword>
<evidence type="ECO:0000313" key="4">
    <source>
        <dbReference type="Proteomes" id="UP000325902"/>
    </source>
</evidence>
<dbReference type="AlphaFoldDB" id="A0A5N5DF04"/>
<feature type="compositionally biased region" description="Basic and acidic residues" evidence="2">
    <location>
        <begin position="199"/>
        <end position="219"/>
    </location>
</feature>
<proteinExistence type="predicted"/>
<reference evidence="3 4" key="1">
    <citation type="journal article" date="2019" name="Sci. Rep.">
        <title>A multi-omics analysis of the grapevine pathogen Lasiodiplodia theobromae reveals that temperature affects the expression of virulence- and pathogenicity-related genes.</title>
        <authorList>
            <person name="Felix C."/>
            <person name="Meneses R."/>
            <person name="Goncalves M.F.M."/>
            <person name="Tilleman L."/>
            <person name="Duarte A.S."/>
            <person name="Jorrin-Novo J.V."/>
            <person name="Van de Peer Y."/>
            <person name="Deforce D."/>
            <person name="Van Nieuwerburgh F."/>
            <person name="Esteves A.C."/>
            <person name="Alves A."/>
        </authorList>
    </citation>
    <scope>NUCLEOTIDE SEQUENCE [LARGE SCALE GENOMIC DNA]</scope>
    <source>
        <strain evidence="3 4">LA-SOL3</strain>
    </source>
</reference>
<feature type="region of interest" description="Disordered" evidence="2">
    <location>
        <begin position="199"/>
        <end position="274"/>
    </location>
</feature>
<dbReference type="EMBL" id="VCHE01000024">
    <property type="protein sequence ID" value="KAB2576433.1"/>
    <property type="molecule type" value="Genomic_DNA"/>
</dbReference>
<feature type="compositionally biased region" description="Basic and acidic residues" evidence="2">
    <location>
        <begin position="233"/>
        <end position="242"/>
    </location>
</feature>
<evidence type="ECO:0000313" key="3">
    <source>
        <dbReference type="EMBL" id="KAB2576433.1"/>
    </source>
</evidence>
<feature type="compositionally biased region" description="Polar residues" evidence="2">
    <location>
        <begin position="1"/>
        <end position="13"/>
    </location>
</feature>
<sequence>MTAANSNNSDTKASQQSNNSNRVRSGVAEAVRGTSSRLPSSSPSPTTTPPTIPALKLSTATRKQSDQRALQLAGVRLRDTSRRAAAMEKERVDVASELKQLRKRERRLDEEIGLAKAKVVVLEREVEEAKRDVVVTKVVAVLLEQVEPVGVLEEVVGRFGRALVPVPVPVPVVRGERGGGEGGGEVVRVEAVEAGVKSEGEEGVEEVKLEQGGGGEREVTGGGAVALKSNSEVADKTVKRELNSGTNEVSEASTDDEDADVGPAGSSGAKVASS</sequence>
<protein>
    <submittedName>
        <fullName evidence="3">Uncharacterized protein</fullName>
    </submittedName>
</protein>
<comment type="caution">
    <text evidence="3">The sequence shown here is derived from an EMBL/GenBank/DDBJ whole genome shotgun (WGS) entry which is preliminary data.</text>
</comment>
<feature type="coiled-coil region" evidence="1">
    <location>
        <begin position="84"/>
        <end position="132"/>
    </location>
</feature>
<dbReference type="Proteomes" id="UP000325902">
    <property type="component" value="Unassembled WGS sequence"/>
</dbReference>
<feature type="compositionally biased region" description="Polar residues" evidence="2">
    <location>
        <begin position="243"/>
        <end position="252"/>
    </location>
</feature>
<feature type="compositionally biased region" description="Low complexity" evidence="2">
    <location>
        <begin position="34"/>
        <end position="45"/>
    </location>
</feature>
<keyword evidence="4" id="KW-1185">Reference proteome</keyword>
<accession>A0A5N5DF04</accession>
<evidence type="ECO:0000256" key="2">
    <source>
        <dbReference type="SAM" id="MobiDB-lite"/>
    </source>
</evidence>
<gene>
    <name evidence="3" type="ORF">DBV05_g4967</name>
</gene>
<feature type="region of interest" description="Disordered" evidence="2">
    <location>
        <begin position="1"/>
        <end position="53"/>
    </location>
</feature>
<organism evidence="3 4">
    <name type="scientific">Lasiodiplodia theobromae</name>
    <dbReference type="NCBI Taxonomy" id="45133"/>
    <lineage>
        <taxon>Eukaryota</taxon>
        <taxon>Fungi</taxon>
        <taxon>Dikarya</taxon>
        <taxon>Ascomycota</taxon>
        <taxon>Pezizomycotina</taxon>
        <taxon>Dothideomycetes</taxon>
        <taxon>Dothideomycetes incertae sedis</taxon>
        <taxon>Botryosphaeriales</taxon>
        <taxon>Botryosphaeriaceae</taxon>
        <taxon>Lasiodiplodia</taxon>
    </lineage>
</organism>
<name>A0A5N5DF04_9PEZI</name>
<evidence type="ECO:0000256" key="1">
    <source>
        <dbReference type="SAM" id="Coils"/>
    </source>
</evidence>